<organism evidence="1 2">
    <name type="scientific">Rhododendron molle</name>
    <name type="common">Chinese azalea</name>
    <name type="synonym">Azalea mollis</name>
    <dbReference type="NCBI Taxonomy" id="49168"/>
    <lineage>
        <taxon>Eukaryota</taxon>
        <taxon>Viridiplantae</taxon>
        <taxon>Streptophyta</taxon>
        <taxon>Embryophyta</taxon>
        <taxon>Tracheophyta</taxon>
        <taxon>Spermatophyta</taxon>
        <taxon>Magnoliopsida</taxon>
        <taxon>eudicotyledons</taxon>
        <taxon>Gunneridae</taxon>
        <taxon>Pentapetalae</taxon>
        <taxon>asterids</taxon>
        <taxon>Ericales</taxon>
        <taxon>Ericaceae</taxon>
        <taxon>Ericoideae</taxon>
        <taxon>Rhodoreae</taxon>
        <taxon>Rhododendron</taxon>
    </lineage>
</organism>
<accession>A0ACC0NE61</accession>
<protein>
    <submittedName>
        <fullName evidence="1">Uncharacterized protein</fullName>
    </submittedName>
</protein>
<reference evidence="1" key="1">
    <citation type="submission" date="2022-02" db="EMBL/GenBank/DDBJ databases">
        <title>Plant Genome Project.</title>
        <authorList>
            <person name="Zhang R.-G."/>
        </authorList>
    </citation>
    <scope>NUCLEOTIDE SEQUENCE</scope>
    <source>
        <strain evidence="1">AT1</strain>
    </source>
</reference>
<comment type="caution">
    <text evidence="1">The sequence shown here is derived from an EMBL/GenBank/DDBJ whole genome shotgun (WGS) entry which is preliminary data.</text>
</comment>
<sequence>MKIVKARLDNRMEDDFLATFLITYIEKNIARSFDTDSIINAFNDIKKCRAQFKMLHFSR</sequence>
<name>A0ACC0NE61_RHOML</name>
<proteinExistence type="predicted"/>
<evidence type="ECO:0000313" key="1">
    <source>
        <dbReference type="EMBL" id="KAI8551500.1"/>
    </source>
</evidence>
<dbReference type="Proteomes" id="UP001062846">
    <property type="component" value="Chromosome 6"/>
</dbReference>
<evidence type="ECO:0000313" key="2">
    <source>
        <dbReference type="Proteomes" id="UP001062846"/>
    </source>
</evidence>
<keyword evidence="2" id="KW-1185">Reference proteome</keyword>
<gene>
    <name evidence="1" type="ORF">RHMOL_Rhmol06G0191500</name>
</gene>
<dbReference type="EMBL" id="CM046393">
    <property type="protein sequence ID" value="KAI8551500.1"/>
    <property type="molecule type" value="Genomic_DNA"/>
</dbReference>